<protein>
    <submittedName>
        <fullName evidence="1">Cof-type HAD-IIB family hydrolase</fullName>
        <ecNumber evidence="1">3.1.3.-</ecNumber>
    </submittedName>
</protein>
<dbReference type="PANTHER" id="PTHR10000:SF8">
    <property type="entry name" value="HAD SUPERFAMILY HYDROLASE-LIKE, TYPE 3"/>
    <property type="match status" value="1"/>
</dbReference>
<name>A0AA97DAM6_9FIRM</name>
<dbReference type="KEGG" id="carl:PXC00_02150"/>
<dbReference type="SFLD" id="SFLDG01144">
    <property type="entry name" value="C2.B.4:_PGP_Like"/>
    <property type="match status" value="1"/>
</dbReference>
<dbReference type="Gene3D" id="3.30.1240.10">
    <property type="match status" value="1"/>
</dbReference>
<dbReference type="InterPro" id="IPR023214">
    <property type="entry name" value="HAD_sf"/>
</dbReference>
<dbReference type="GO" id="GO:0005829">
    <property type="term" value="C:cytosol"/>
    <property type="evidence" value="ECO:0007669"/>
    <property type="project" value="TreeGrafter"/>
</dbReference>
<dbReference type="NCBIfam" id="TIGR01484">
    <property type="entry name" value="HAD-SF-IIB"/>
    <property type="match status" value="1"/>
</dbReference>
<dbReference type="EMBL" id="CP135996">
    <property type="protein sequence ID" value="WOC32697.1"/>
    <property type="molecule type" value="Genomic_DNA"/>
</dbReference>
<reference evidence="1" key="1">
    <citation type="submission" date="2023-09" db="EMBL/GenBank/DDBJ databases">
        <authorList>
            <person name="Zeng C."/>
        </authorList>
    </citation>
    <scope>NUCLEOTIDE SEQUENCE</scope>
    <source>
        <strain evidence="1">ZCY20-5</strain>
    </source>
</reference>
<keyword evidence="2" id="KW-1185">Reference proteome</keyword>
<accession>A0AA97DAM6</accession>
<proteinExistence type="predicted"/>
<dbReference type="SFLD" id="SFLDS00003">
    <property type="entry name" value="Haloacid_Dehalogenase"/>
    <property type="match status" value="1"/>
</dbReference>
<gene>
    <name evidence="1" type="ORF">PXC00_02150</name>
</gene>
<dbReference type="GO" id="GO:0000287">
    <property type="term" value="F:magnesium ion binding"/>
    <property type="evidence" value="ECO:0007669"/>
    <property type="project" value="TreeGrafter"/>
</dbReference>
<dbReference type="Pfam" id="PF08282">
    <property type="entry name" value="Hydrolase_3"/>
    <property type="match status" value="1"/>
</dbReference>
<dbReference type="PANTHER" id="PTHR10000">
    <property type="entry name" value="PHOSPHOSERINE PHOSPHATASE"/>
    <property type="match status" value="1"/>
</dbReference>
<keyword evidence="1" id="KW-0378">Hydrolase</keyword>
<dbReference type="InterPro" id="IPR000150">
    <property type="entry name" value="Cof"/>
</dbReference>
<dbReference type="EC" id="3.1.3.-" evidence="1"/>
<dbReference type="InterPro" id="IPR036412">
    <property type="entry name" value="HAD-like_sf"/>
</dbReference>
<dbReference type="AlphaFoldDB" id="A0AA97DAM6"/>
<dbReference type="Gene3D" id="3.40.50.1000">
    <property type="entry name" value="HAD superfamily/HAD-like"/>
    <property type="match status" value="1"/>
</dbReference>
<dbReference type="GO" id="GO:0016791">
    <property type="term" value="F:phosphatase activity"/>
    <property type="evidence" value="ECO:0007669"/>
    <property type="project" value="UniProtKB-ARBA"/>
</dbReference>
<dbReference type="CDD" id="cd07516">
    <property type="entry name" value="HAD_Pase"/>
    <property type="match status" value="1"/>
</dbReference>
<evidence type="ECO:0000313" key="2">
    <source>
        <dbReference type="Proteomes" id="UP001300604"/>
    </source>
</evidence>
<evidence type="ECO:0000313" key="1">
    <source>
        <dbReference type="EMBL" id="WOC32697.1"/>
    </source>
</evidence>
<dbReference type="RefSeq" id="WP_275846199.1">
    <property type="nucleotide sequence ID" value="NZ_CP135996.1"/>
</dbReference>
<dbReference type="InterPro" id="IPR006379">
    <property type="entry name" value="HAD-SF_hydro_IIB"/>
</dbReference>
<reference evidence="1" key="2">
    <citation type="submission" date="2024-06" db="EMBL/GenBank/DDBJ databases">
        <title>Caproicibacterium argilliputei sp. nov, a novel caproic acid producing anaerobic bacterium isolated from pit mud.</title>
        <authorList>
            <person name="Xia S."/>
        </authorList>
    </citation>
    <scope>NUCLEOTIDE SEQUENCE</scope>
    <source>
        <strain evidence="1">ZCY20-5</strain>
    </source>
</reference>
<dbReference type="SUPFAM" id="SSF56784">
    <property type="entry name" value="HAD-like"/>
    <property type="match status" value="1"/>
</dbReference>
<dbReference type="NCBIfam" id="TIGR00099">
    <property type="entry name" value="Cof-subfamily"/>
    <property type="match status" value="1"/>
</dbReference>
<dbReference type="Proteomes" id="UP001300604">
    <property type="component" value="Chromosome"/>
</dbReference>
<sequence>MEDYKLIALDLDGTLTNSQKKISPATREVLLHAQHAGIRIALVSGRPTAGVLPLARELELDQSDGYIISFNGGKIVSCKTGETLYERYLPKELLPRLCGLNKKHPLAVIIYSSDTIITETADNNYVRGDAFINHMPVEEVPNILPRIDFHVNKFLFPGDPAYIEKLLPSLRREFPTCSIYCSEPYYLEVMPNNVDKAQALAVLLGRLGLTRSALIAFGDGFNDQSMVRFAGMGVAMGNAQQVVKNDADFVTRTNDEDGVAYAVQKLVLPGVETHA</sequence>
<dbReference type="SFLD" id="SFLDG01140">
    <property type="entry name" value="C2.B:_Phosphomannomutase_and_P"/>
    <property type="match status" value="1"/>
</dbReference>
<organism evidence="1 2">
    <name type="scientific">Caproicibacterium argilliputei</name>
    <dbReference type="NCBI Taxonomy" id="3030016"/>
    <lineage>
        <taxon>Bacteria</taxon>
        <taxon>Bacillati</taxon>
        <taxon>Bacillota</taxon>
        <taxon>Clostridia</taxon>
        <taxon>Eubacteriales</taxon>
        <taxon>Oscillospiraceae</taxon>
        <taxon>Caproicibacterium</taxon>
    </lineage>
</organism>